<dbReference type="InterPro" id="IPR001087">
    <property type="entry name" value="GDSL"/>
</dbReference>
<keyword evidence="7" id="KW-0443">Lipid metabolism</keyword>
<dbReference type="Proteomes" id="UP000712281">
    <property type="component" value="Unassembled WGS sequence"/>
</dbReference>
<evidence type="ECO:0000256" key="6">
    <source>
        <dbReference type="ARBA" id="ARBA00022963"/>
    </source>
</evidence>
<dbReference type="CDD" id="cd01837">
    <property type="entry name" value="SGNH_plant_lipase_like"/>
    <property type="match status" value="1"/>
</dbReference>
<keyword evidence="4" id="KW-0732">Signal</keyword>
<dbReference type="GO" id="GO:0005576">
    <property type="term" value="C:extracellular region"/>
    <property type="evidence" value="ECO:0007669"/>
    <property type="project" value="UniProtKB-SubCell"/>
</dbReference>
<organism evidence="8 9">
    <name type="scientific">Brassica cretica</name>
    <name type="common">Mustard</name>
    <dbReference type="NCBI Taxonomy" id="69181"/>
    <lineage>
        <taxon>Eukaryota</taxon>
        <taxon>Viridiplantae</taxon>
        <taxon>Streptophyta</taxon>
        <taxon>Embryophyta</taxon>
        <taxon>Tracheophyta</taxon>
        <taxon>Spermatophyta</taxon>
        <taxon>Magnoliopsida</taxon>
        <taxon>eudicotyledons</taxon>
        <taxon>Gunneridae</taxon>
        <taxon>Pentapetalae</taxon>
        <taxon>rosids</taxon>
        <taxon>malvids</taxon>
        <taxon>Brassicales</taxon>
        <taxon>Brassicaceae</taxon>
        <taxon>Brassiceae</taxon>
        <taxon>Brassica</taxon>
    </lineage>
</organism>
<dbReference type="InterPro" id="IPR036514">
    <property type="entry name" value="SGNH_hydro_sf"/>
</dbReference>
<dbReference type="PANTHER" id="PTHR45650:SF32">
    <property type="entry name" value="GDSL-LIKE LIPASE_ACYLHYDROLASE"/>
    <property type="match status" value="1"/>
</dbReference>
<comment type="caution">
    <text evidence="8">The sequence shown here is derived from an EMBL/GenBank/DDBJ whole genome shotgun (WGS) entry which is preliminary data.</text>
</comment>
<accession>A0A8S9G0K2</accession>
<evidence type="ECO:0000256" key="7">
    <source>
        <dbReference type="ARBA" id="ARBA00023098"/>
    </source>
</evidence>
<keyword evidence="5" id="KW-0378">Hydrolase</keyword>
<dbReference type="PANTHER" id="PTHR45650">
    <property type="entry name" value="GDSL-LIKE LIPASE/ACYLHYDROLASE-RELATED"/>
    <property type="match status" value="1"/>
</dbReference>
<sequence length="310" mass="34029">MNTGELLGLPDIPAFMETMDGGVDVLRGVNYASAAGGILEETGRHLGERFSMRRQVENFDKTLMEISRGIGSVTEYMAKSLVVVSLGNNDYINNYLKPSLFLTSSIYDPPSFADLLLSNFTSNLLELYDKGFRKFVLAGVGPLGCIPDQLAARAVPPGQCVEAVNEMAELFNNRLKSLVDRLNSDNKTGRDAIFVYGNTYGAAVDILTNPIDYGQVPHLTTIRTACSYVLHCQVYVIGFEVTDRGCCGVGRNGGEITCLPLAVPCAFRDRHVFWDAFHPTQAFNLIIALRAFNGSKSDCYPINLLQMSRL</sequence>
<evidence type="ECO:0000256" key="1">
    <source>
        <dbReference type="ARBA" id="ARBA00004613"/>
    </source>
</evidence>
<proteinExistence type="inferred from homology"/>
<name>A0A8S9G0K2_BRACR</name>
<evidence type="ECO:0000256" key="2">
    <source>
        <dbReference type="ARBA" id="ARBA00008668"/>
    </source>
</evidence>
<keyword evidence="6" id="KW-0442">Lipid degradation</keyword>
<comment type="similarity">
    <text evidence="2">Belongs to the 'GDSL' lipolytic enzyme family.</text>
</comment>
<dbReference type="GO" id="GO:0016042">
    <property type="term" value="P:lipid catabolic process"/>
    <property type="evidence" value="ECO:0007669"/>
    <property type="project" value="UniProtKB-KW"/>
</dbReference>
<dbReference type="Gene3D" id="3.40.50.1110">
    <property type="entry name" value="SGNH hydrolase"/>
    <property type="match status" value="1"/>
</dbReference>
<evidence type="ECO:0000256" key="3">
    <source>
        <dbReference type="ARBA" id="ARBA00022525"/>
    </source>
</evidence>
<keyword evidence="3" id="KW-0964">Secreted</keyword>
<dbReference type="Pfam" id="PF00657">
    <property type="entry name" value="Lipase_GDSL"/>
    <property type="match status" value="1"/>
</dbReference>
<evidence type="ECO:0000313" key="8">
    <source>
        <dbReference type="EMBL" id="KAF2539413.1"/>
    </source>
</evidence>
<dbReference type="EMBL" id="QGKW02002228">
    <property type="protein sequence ID" value="KAF2539413.1"/>
    <property type="molecule type" value="Genomic_DNA"/>
</dbReference>
<dbReference type="AlphaFoldDB" id="A0A8S9G0K2"/>
<protein>
    <submittedName>
        <fullName evidence="8">Uncharacterized protein</fullName>
    </submittedName>
</protein>
<dbReference type="InterPro" id="IPR035669">
    <property type="entry name" value="SGNH_plant_lipase-like"/>
</dbReference>
<reference evidence="8" key="1">
    <citation type="submission" date="2019-12" db="EMBL/GenBank/DDBJ databases">
        <title>Genome sequencing and annotation of Brassica cretica.</title>
        <authorList>
            <person name="Studholme D.J."/>
            <person name="Sarris P.F."/>
        </authorList>
    </citation>
    <scope>NUCLEOTIDE SEQUENCE</scope>
    <source>
        <strain evidence="8">PFS-001/15</strain>
        <tissue evidence="8">Leaf</tissue>
    </source>
</reference>
<gene>
    <name evidence="8" type="ORF">F2Q68_00023077</name>
</gene>
<comment type="subcellular location">
    <subcellularLocation>
        <location evidence="1">Secreted</location>
    </subcellularLocation>
</comment>
<evidence type="ECO:0000313" key="9">
    <source>
        <dbReference type="Proteomes" id="UP000712281"/>
    </source>
</evidence>
<evidence type="ECO:0000256" key="5">
    <source>
        <dbReference type="ARBA" id="ARBA00022801"/>
    </source>
</evidence>
<evidence type="ECO:0000256" key="4">
    <source>
        <dbReference type="ARBA" id="ARBA00022729"/>
    </source>
</evidence>
<dbReference type="InterPro" id="IPR051238">
    <property type="entry name" value="GDSL_esterase/lipase"/>
</dbReference>
<dbReference type="GO" id="GO:0016788">
    <property type="term" value="F:hydrolase activity, acting on ester bonds"/>
    <property type="evidence" value="ECO:0007669"/>
    <property type="project" value="InterPro"/>
</dbReference>